<sequence length="661" mass="75363">MNSQQKNNAMNIQQEHYDGEAFEPRRALLSIEIGALVSHLNESYKIIEIIDFQAVVGVNLLTGRHASLRINELRALEGTQTVSDALSIDLDEITDEDWKTAQKRFEAIRPLIEHTPVSKALMEVRAQEYGVTPMTLYRWMKRYNSAGSVSALVPMKRGWASGKSRLSPEVENIIVEIIDSFFLKPQRPSARKTVLEVENRCKQLGIKPPNHTSVRRRIASLSEKTVLRGRGRAEKARNKFTPKPGSFPNADYPLAVVQIDHTEADVILVDDIYRKPIGRPWLTLAIDVCTRMITGYYISFDAPSQTSVAMCVAHSILPKEEWMMLHDVEADWPVWGKPSTIHVDNGPDFRSENFRHSCAEYGINLEFRPVKRPHYGAHIERLMGTVMGEVHNLPGTTFSSIVERMEYDSDKNAVLTMSEFEQWLVTYITKVYHQRLHMGIGLSPIKMWERGIFGNATEFGIGLPAKPADRLTTQLDFMPSFRRTVQTFGVTHESLKYYGEPLRPWINVKDRDTGQAWQHVFRYDPRDISTVWFFDPELKMYFRIPFANQSLPSMSLWEHRQVMQKLKAEGVKSVNESLLLTGLTEMRQIVDEASSRSRKARRQQQRRKVHQSGITPATPGAVSEKVTSSPTPLCEQEDTRRSLPFADDLITGDIELPGDIA</sequence>
<dbReference type="EMBL" id="LR134155">
    <property type="protein sequence ID" value="VEA70778.1"/>
    <property type="molecule type" value="Genomic_DNA"/>
</dbReference>
<accession>A0A3S4I0J1</accession>
<name>A0A3S4I0J1_SERRU</name>
<dbReference type="Gene3D" id="3.30.420.10">
    <property type="entry name" value="Ribonuclease H-like superfamily/Ribonuclease H"/>
    <property type="match status" value="1"/>
</dbReference>
<dbReference type="InterPro" id="IPR009057">
    <property type="entry name" value="Homeodomain-like_sf"/>
</dbReference>
<dbReference type="AlphaFoldDB" id="A0A3S4I0J1"/>
<evidence type="ECO:0000313" key="4">
    <source>
        <dbReference type="Proteomes" id="UP000271603"/>
    </source>
</evidence>
<evidence type="ECO:0000259" key="2">
    <source>
        <dbReference type="PROSITE" id="PS50994"/>
    </source>
</evidence>
<feature type="compositionally biased region" description="Basic residues" evidence="1">
    <location>
        <begin position="596"/>
        <end position="610"/>
    </location>
</feature>
<dbReference type="Proteomes" id="UP000271603">
    <property type="component" value="Chromosome"/>
</dbReference>
<dbReference type="Pfam" id="PF09299">
    <property type="entry name" value="Mu-transpos_C"/>
    <property type="match status" value="1"/>
</dbReference>
<dbReference type="GO" id="GO:0015074">
    <property type="term" value="P:DNA integration"/>
    <property type="evidence" value="ECO:0007669"/>
    <property type="project" value="InterPro"/>
</dbReference>
<organism evidence="3 4">
    <name type="scientific">Serratia rubidaea</name>
    <name type="common">Serratia marinorubra</name>
    <dbReference type="NCBI Taxonomy" id="61652"/>
    <lineage>
        <taxon>Bacteria</taxon>
        <taxon>Pseudomonadati</taxon>
        <taxon>Pseudomonadota</taxon>
        <taxon>Gammaproteobacteria</taxon>
        <taxon>Enterobacterales</taxon>
        <taxon>Yersiniaceae</taxon>
        <taxon>Serratia</taxon>
    </lineage>
</organism>
<proteinExistence type="predicted"/>
<protein>
    <submittedName>
        <fullName evidence="3">Transposon Tn7 transposition protein tnsB</fullName>
    </submittedName>
</protein>
<dbReference type="InterPro" id="IPR036397">
    <property type="entry name" value="RNaseH_sf"/>
</dbReference>
<gene>
    <name evidence="3" type="primary">tnsB</name>
    <name evidence="3" type="ORF">NCTC9419_02286</name>
</gene>
<dbReference type="InterPro" id="IPR012337">
    <property type="entry name" value="RNaseH-like_sf"/>
</dbReference>
<evidence type="ECO:0000313" key="3">
    <source>
        <dbReference type="EMBL" id="VEA70778.1"/>
    </source>
</evidence>
<dbReference type="GO" id="GO:0003676">
    <property type="term" value="F:nucleic acid binding"/>
    <property type="evidence" value="ECO:0007669"/>
    <property type="project" value="InterPro"/>
</dbReference>
<dbReference type="SUPFAM" id="SSF46689">
    <property type="entry name" value="Homeodomain-like"/>
    <property type="match status" value="1"/>
</dbReference>
<dbReference type="SUPFAM" id="SSF53098">
    <property type="entry name" value="Ribonuclease H-like"/>
    <property type="match status" value="1"/>
</dbReference>
<feature type="domain" description="Integrase catalytic" evidence="2">
    <location>
        <begin position="249"/>
        <end position="452"/>
    </location>
</feature>
<dbReference type="InterPro" id="IPR001584">
    <property type="entry name" value="Integrase_cat-core"/>
</dbReference>
<dbReference type="PROSITE" id="PS50994">
    <property type="entry name" value="INTEGRASE"/>
    <property type="match status" value="1"/>
</dbReference>
<reference evidence="3 4" key="1">
    <citation type="submission" date="2018-12" db="EMBL/GenBank/DDBJ databases">
        <authorList>
            <consortium name="Pathogen Informatics"/>
        </authorList>
    </citation>
    <scope>NUCLEOTIDE SEQUENCE [LARGE SCALE GENOMIC DNA]</scope>
    <source>
        <strain evidence="3 4">NCTC9419</strain>
    </source>
</reference>
<evidence type="ECO:0000256" key="1">
    <source>
        <dbReference type="SAM" id="MobiDB-lite"/>
    </source>
</evidence>
<feature type="region of interest" description="Disordered" evidence="1">
    <location>
        <begin position="592"/>
        <end position="646"/>
    </location>
</feature>
<dbReference type="InterPro" id="IPR015378">
    <property type="entry name" value="Transposase-like_Mu_C"/>
</dbReference>